<protein>
    <submittedName>
        <fullName evidence="1">DUF1871 family protein</fullName>
    </submittedName>
</protein>
<accession>A0A4R6BVW1</accession>
<reference evidence="1 2" key="1">
    <citation type="submission" date="2019-01" db="EMBL/GenBank/DDBJ databases">
        <title>Draft genome sequences of the type strains of six Macrococcus species.</title>
        <authorList>
            <person name="Mazhar S."/>
            <person name="Altermann E."/>
            <person name="Hill C."/>
            <person name="Mcauliffe O."/>
        </authorList>
    </citation>
    <scope>NUCLEOTIDE SEQUENCE [LARGE SCALE GENOMIC DNA]</scope>
    <source>
        <strain evidence="1 2">CCM4815</strain>
    </source>
</reference>
<proteinExistence type="predicted"/>
<name>A0A4R6BVW1_9STAP</name>
<dbReference type="InterPro" id="IPR015053">
    <property type="entry name" value="DUF1871"/>
</dbReference>
<gene>
    <name evidence="1" type="ORF">ERX29_02635</name>
</gene>
<dbReference type="Gene3D" id="1.10.340.20">
    <property type="entry name" value="Apc36109-like domain"/>
    <property type="match status" value="1"/>
</dbReference>
<keyword evidence="2" id="KW-1185">Reference proteome</keyword>
<dbReference type="InterPro" id="IPR023162">
    <property type="entry name" value="Apc36109-like_dom_sf"/>
</dbReference>
<organism evidence="1 2">
    <name type="scientific">Macrococcus lamae</name>
    <dbReference type="NCBI Taxonomy" id="198484"/>
    <lineage>
        <taxon>Bacteria</taxon>
        <taxon>Bacillati</taxon>
        <taxon>Bacillota</taxon>
        <taxon>Bacilli</taxon>
        <taxon>Bacillales</taxon>
        <taxon>Staphylococcaceae</taxon>
        <taxon>Macrococcus</taxon>
    </lineage>
</organism>
<dbReference type="AlphaFoldDB" id="A0A4R6BVW1"/>
<comment type="caution">
    <text evidence="1">The sequence shown here is derived from an EMBL/GenBank/DDBJ whole genome shotgun (WGS) entry which is preliminary data.</text>
</comment>
<dbReference type="EMBL" id="SCWB01000003">
    <property type="protein sequence ID" value="TDM12524.1"/>
    <property type="molecule type" value="Genomic_DNA"/>
</dbReference>
<sequence>MNADFNIELYKLLAGWNPMNFEDVTMGDQEIYDCMDIIHQKYDRDKTVKRIQQIYQFSFDQHLASADINRILNEVDHLNQQCML</sequence>
<dbReference type="Proteomes" id="UP000294802">
    <property type="component" value="Unassembled WGS sequence"/>
</dbReference>
<dbReference type="Pfam" id="PF08958">
    <property type="entry name" value="DUF1871"/>
    <property type="match status" value="1"/>
</dbReference>
<dbReference type="SUPFAM" id="SSF116922">
    <property type="entry name" value="YugE-like"/>
    <property type="match status" value="1"/>
</dbReference>
<dbReference type="OrthoDB" id="2353632at2"/>
<evidence type="ECO:0000313" key="2">
    <source>
        <dbReference type="Proteomes" id="UP000294802"/>
    </source>
</evidence>
<evidence type="ECO:0000313" key="1">
    <source>
        <dbReference type="EMBL" id="TDM12524.1"/>
    </source>
</evidence>
<dbReference type="RefSeq" id="WP_133443137.1">
    <property type="nucleotide sequence ID" value="NZ_SCWB01000003.1"/>
</dbReference>